<feature type="transmembrane region" description="Helical" evidence="1">
    <location>
        <begin position="297"/>
        <end position="318"/>
    </location>
</feature>
<accession>A0A0M8JS71</accession>
<feature type="transmembrane region" description="Helical" evidence="1">
    <location>
        <begin position="113"/>
        <end position="130"/>
    </location>
</feature>
<evidence type="ECO:0000313" key="4">
    <source>
        <dbReference type="Proteomes" id="UP000050501"/>
    </source>
</evidence>
<sequence>MSAFLRRLSALRAPVWSAPLALLGASLLSYAVLLPWLGFYWDDWAFVWISQKLGPEGLARYFSTNRPIWGLLYPLSTALVGSSPLGWQIFGLVWHWLSAVSLWGAVRTLWPKHAEAALWISLLYVVYPGFDQQAIAITYGHFFIVLTLFFSSYMFTALAFRQPRRTALWTALALLTSLANLMMMEYFFVLELLRAVWLWVLAGESALPARGRLRQTLRRGLPYALLFLGAAVWRAFFFRFQTQNYELGLLTQLQSAPLQALAQLARTVVRDVFVVSFGAWAHAFRLPDAAVFGTRTIQLFAALVTAAAGLTGLYLGLTRAESPRAAWAKPALLLGGAGLLLGGWPFWLTGLPVGLEYPNSRFTLSFVLGASFWTAGLIAWLPLRRWMRVGLLAVLVAAAVGMHFQDANAYRREWNFQKALFWQLSWRAPGITPGTALLFNDLPLDFCSDNTLTAPLNWIYAPDNRTQDMSYMLYFTSVRVGRGLPALQSGLPIEQNYLAAWFSGNTAQVLALTFSPPGCLRVLDPAVDAHTSLLPELMRQSAALSNWGWIESGPQQPAAPDPAIFGPEPPHNWCYYYQKAELARQEQDWQTVADLGQEAFALSDHPNDPAERLPFIEGYAHVGDLERALALTEEAHQITPLMQPALCRLWGRIANDLPDDPAAAAASGQVRTDLGCPAESALNDLREKTQ</sequence>
<dbReference type="Proteomes" id="UP000050501">
    <property type="component" value="Unassembled WGS sequence"/>
</dbReference>
<organism evidence="2">
    <name type="scientific">Levilinea saccharolytica</name>
    <dbReference type="NCBI Taxonomy" id="229921"/>
    <lineage>
        <taxon>Bacteria</taxon>
        <taxon>Bacillati</taxon>
        <taxon>Chloroflexota</taxon>
        <taxon>Anaerolineae</taxon>
        <taxon>Anaerolineales</taxon>
        <taxon>Anaerolineaceae</taxon>
        <taxon>Levilinea</taxon>
    </lineage>
</organism>
<dbReference type="EMBL" id="DF967975">
    <property type="protein sequence ID" value="GAP19475.1"/>
    <property type="molecule type" value="Genomic_DNA"/>
</dbReference>
<evidence type="ECO:0000313" key="2">
    <source>
        <dbReference type="EMBL" id="GAP19475.1"/>
    </source>
</evidence>
<keyword evidence="4" id="KW-1185">Reference proteome</keyword>
<feature type="transmembrane region" description="Helical" evidence="1">
    <location>
        <begin position="20"/>
        <end position="41"/>
    </location>
</feature>
<feature type="transmembrane region" description="Helical" evidence="1">
    <location>
        <begin position="362"/>
        <end position="381"/>
    </location>
</feature>
<name>A0A0M8JS71_9CHLR</name>
<feature type="transmembrane region" description="Helical" evidence="1">
    <location>
        <begin position="330"/>
        <end position="350"/>
    </location>
</feature>
<feature type="transmembrane region" description="Helical" evidence="1">
    <location>
        <begin position="136"/>
        <end position="160"/>
    </location>
</feature>
<dbReference type="EMBL" id="LGCM01000034">
    <property type="protein sequence ID" value="KPL82214.1"/>
    <property type="molecule type" value="Genomic_DNA"/>
</dbReference>
<keyword evidence="1" id="KW-0472">Membrane</keyword>
<proteinExistence type="predicted"/>
<dbReference type="STRING" id="229921.ADN01_08875"/>
<feature type="transmembrane region" description="Helical" evidence="1">
    <location>
        <begin position="167"/>
        <end position="186"/>
    </location>
</feature>
<evidence type="ECO:0000313" key="3">
    <source>
        <dbReference type="EMBL" id="KPL82214.1"/>
    </source>
</evidence>
<keyword evidence="1" id="KW-0812">Transmembrane</keyword>
<reference evidence="2" key="1">
    <citation type="journal article" date="2015" name="Genome Announc.">
        <title>Draft Genome Sequences of Anaerolinea thermolimosa IMO-1, Bellilinea caldifistulae GOMI-1, Leptolinea tardivitalis YMTK-2, Levilinea saccharolytica KIBI-1, Longilinea arvoryzae KOME-1, Previously Described as Members of the Class Anaerolineae (Chloroflexi).</title>
        <authorList>
            <person name="Matsuura N."/>
            <person name="Tourlousse M.D."/>
            <person name="Ohashi A."/>
            <person name="Hugenholtz P."/>
            <person name="Sekiguchi Y."/>
        </authorList>
    </citation>
    <scope>NUCLEOTIDE SEQUENCE</scope>
    <source>
        <strain evidence="2">KIBI-1</strain>
    </source>
</reference>
<evidence type="ECO:0000256" key="1">
    <source>
        <dbReference type="SAM" id="Phobius"/>
    </source>
</evidence>
<dbReference type="RefSeq" id="WP_062419751.1">
    <property type="nucleotide sequence ID" value="NZ_BBXZ01000179.1"/>
</dbReference>
<gene>
    <name evidence="3" type="ORF">ADN01_08875</name>
    <name evidence="2" type="ORF">LSAC_03379</name>
</gene>
<reference evidence="3 4" key="2">
    <citation type="submission" date="2015-07" db="EMBL/GenBank/DDBJ databases">
        <title>Genome sequence of Levilinea saccharolytica DSM 16555.</title>
        <authorList>
            <person name="Hemp J."/>
            <person name="Ward L.M."/>
            <person name="Pace L.A."/>
            <person name="Fischer W.W."/>
        </authorList>
    </citation>
    <scope>NUCLEOTIDE SEQUENCE [LARGE SCALE GENOMIC DNA]</scope>
    <source>
        <strain evidence="3 4">KIBI-1</strain>
    </source>
</reference>
<dbReference type="OrthoDB" id="148359at2"/>
<dbReference type="AlphaFoldDB" id="A0A0M8JS71"/>
<protein>
    <submittedName>
        <fullName evidence="2">Uncharacterized protein</fullName>
    </submittedName>
</protein>
<keyword evidence="1" id="KW-1133">Transmembrane helix</keyword>
<feature type="transmembrane region" description="Helical" evidence="1">
    <location>
        <begin position="221"/>
        <end position="240"/>
    </location>
</feature>
<feature type="transmembrane region" description="Helical" evidence="1">
    <location>
        <begin position="386"/>
        <end position="404"/>
    </location>
</feature>